<comment type="caution">
    <text evidence="1">The sequence shown here is derived from an EMBL/GenBank/DDBJ whole genome shotgun (WGS) entry which is preliminary data.</text>
</comment>
<dbReference type="Proteomes" id="UP001057402">
    <property type="component" value="Chromosome 10"/>
</dbReference>
<proteinExistence type="predicted"/>
<reference evidence="2" key="1">
    <citation type="journal article" date="2023" name="Front. Plant Sci.">
        <title>Chromosomal-level genome assembly of Melastoma candidum provides insights into trichome evolution.</title>
        <authorList>
            <person name="Zhong Y."/>
            <person name="Wu W."/>
            <person name="Sun C."/>
            <person name="Zou P."/>
            <person name="Liu Y."/>
            <person name="Dai S."/>
            <person name="Zhou R."/>
        </authorList>
    </citation>
    <scope>NUCLEOTIDE SEQUENCE [LARGE SCALE GENOMIC DNA]</scope>
</reference>
<dbReference type="EMBL" id="CM042889">
    <property type="protein sequence ID" value="KAI4321350.1"/>
    <property type="molecule type" value="Genomic_DNA"/>
</dbReference>
<evidence type="ECO:0000313" key="1">
    <source>
        <dbReference type="EMBL" id="KAI4321350.1"/>
    </source>
</evidence>
<gene>
    <name evidence="1" type="ORF">MLD38_034744</name>
</gene>
<name>A0ACB9MET5_9MYRT</name>
<keyword evidence="2" id="KW-1185">Reference proteome</keyword>
<protein>
    <submittedName>
        <fullName evidence="1">Uncharacterized protein</fullName>
    </submittedName>
</protein>
<organism evidence="1 2">
    <name type="scientific">Melastoma candidum</name>
    <dbReference type="NCBI Taxonomy" id="119954"/>
    <lineage>
        <taxon>Eukaryota</taxon>
        <taxon>Viridiplantae</taxon>
        <taxon>Streptophyta</taxon>
        <taxon>Embryophyta</taxon>
        <taxon>Tracheophyta</taxon>
        <taxon>Spermatophyta</taxon>
        <taxon>Magnoliopsida</taxon>
        <taxon>eudicotyledons</taxon>
        <taxon>Gunneridae</taxon>
        <taxon>Pentapetalae</taxon>
        <taxon>rosids</taxon>
        <taxon>malvids</taxon>
        <taxon>Myrtales</taxon>
        <taxon>Melastomataceae</taxon>
        <taxon>Melastomatoideae</taxon>
        <taxon>Melastomateae</taxon>
        <taxon>Melastoma</taxon>
    </lineage>
</organism>
<sequence>MISSSGKLNKRLVLSPEGRTRSWLSHLPDEVKYKRVVGHGITAQEFARNPRLDYFFCEGYEQGSAVEIQSNSLDVVQQRAVPSTAGKWCSLRDGTAYGRTQLVRVFMEPETICRMPAAD</sequence>
<accession>A0ACB9MET5</accession>
<evidence type="ECO:0000313" key="2">
    <source>
        <dbReference type="Proteomes" id="UP001057402"/>
    </source>
</evidence>